<dbReference type="InterPro" id="IPR051784">
    <property type="entry name" value="Nod_factor_ABC_transporter"/>
</dbReference>
<proteinExistence type="inferred from homology"/>
<keyword evidence="2 6" id="KW-0812">Transmembrane</keyword>
<dbReference type="InterPro" id="IPR000412">
    <property type="entry name" value="ABC_2_transport"/>
</dbReference>
<dbReference type="PIRSF" id="PIRSF006648">
    <property type="entry name" value="DrrB"/>
    <property type="match status" value="1"/>
</dbReference>
<evidence type="ECO:0000256" key="5">
    <source>
        <dbReference type="ARBA" id="ARBA00023251"/>
    </source>
</evidence>
<dbReference type="Proteomes" id="UP000297948">
    <property type="component" value="Unassembled WGS sequence"/>
</dbReference>
<evidence type="ECO:0000256" key="3">
    <source>
        <dbReference type="ARBA" id="ARBA00022989"/>
    </source>
</evidence>
<gene>
    <name evidence="8" type="ORF">E4099_14910</name>
</gene>
<evidence type="ECO:0000313" key="9">
    <source>
        <dbReference type="Proteomes" id="UP000297948"/>
    </source>
</evidence>
<evidence type="ECO:0000259" key="7">
    <source>
        <dbReference type="PROSITE" id="PS51012"/>
    </source>
</evidence>
<evidence type="ECO:0000313" key="8">
    <source>
        <dbReference type="EMBL" id="TGB08737.1"/>
    </source>
</evidence>
<evidence type="ECO:0000256" key="4">
    <source>
        <dbReference type="ARBA" id="ARBA00023136"/>
    </source>
</evidence>
<comment type="subcellular location">
    <subcellularLocation>
        <location evidence="6">Cell membrane</location>
        <topology evidence="6">Multi-pass membrane protein</topology>
    </subcellularLocation>
    <subcellularLocation>
        <location evidence="1">Membrane</location>
        <topology evidence="1">Multi-pass membrane protein</topology>
    </subcellularLocation>
</comment>
<feature type="transmembrane region" description="Helical" evidence="6">
    <location>
        <begin position="135"/>
        <end position="161"/>
    </location>
</feature>
<feature type="transmembrane region" description="Helical" evidence="6">
    <location>
        <begin position="26"/>
        <end position="46"/>
    </location>
</feature>
<keyword evidence="5" id="KW-0046">Antibiotic resistance</keyword>
<dbReference type="GO" id="GO:0140359">
    <property type="term" value="F:ABC-type transporter activity"/>
    <property type="evidence" value="ECO:0007669"/>
    <property type="project" value="InterPro"/>
</dbReference>
<comment type="caution">
    <text evidence="8">The sequence shown here is derived from an EMBL/GenBank/DDBJ whole genome shotgun (WGS) entry which is preliminary data.</text>
</comment>
<keyword evidence="6" id="KW-0813">Transport</keyword>
<name>A0A4Z0H6T7_9ACTN</name>
<dbReference type="GO" id="GO:0046677">
    <property type="term" value="P:response to antibiotic"/>
    <property type="evidence" value="ECO:0007669"/>
    <property type="project" value="UniProtKB-KW"/>
</dbReference>
<dbReference type="InterPro" id="IPR013525">
    <property type="entry name" value="ABC2_TM"/>
</dbReference>
<feature type="transmembrane region" description="Helical" evidence="6">
    <location>
        <begin position="235"/>
        <end position="253"/>
    </location>
</feature>
<sequence>MSEFVSDGWALIGRHLRHIARVPQKLLSVTIMPVAFVLAFGYVLGSAMEVPGVEYREYFMAGVFTQVMVAGMTSTGVGVCEDLGNGLMDRFRSLPMSRSAVLIGRTVSDLLLSAIACVVMSVVGFAIGWRIHTGFWSALGGFALLLLLGFVAIWGGALLGLALRNAEAVSSLGFVIVMPFMFLSSAFVPLNGLPHWLREVAKWNPLSAVTDSCRELWGNETTAAGTGFPAEHPGTVALVVLVAMFLIIVPMAVRSFGKATAR</sequence>
<keyword evidence="9" id="KW-1185">Reference proteome</keyword>
<dbReference type="PANTHER" id="PTHR43229:SF2">
    <property type="entry name" value="NODULATION PROTEIN J"/>
    <property type="match status" value="1"/>
</dbReference>
<reference evidence="8 9" key="1">
    <citation type="submission" date="2019-03" db="EMBL/GenBank/DDBJ databases">
        <authorList>
            <person name="Gonzalez-Pimentel J.L."/>
        </authorList>
    </citation>
    <scope>NUCLEOTIDE SEQUENCE [LARGE SCALE GENOMIC DNA]</scope>
    <source>
        <strain evidence="8 9">JCM 31289</strain>
    </source>
</reference>
<dbReference type="InterPro" id="IPR047817">
    <property type="entry name" value="ABC2_TM_bact-type"/>
</dbReference>
<keyword evidence="3 6" id="KW-1133">Transmembrane helix</keyword>
<dbReference type="RefSeq" id="WP_135339533.1">
    <property type="nucleotide sequence ID" value="NZ_JBHLTX010000016.1"/>
</dbReference>
<keyword evidence="6" id="KW-1003">Cell membrane</keyword>
<evidence type="ECO:0000256" key="2">
    <source>
        <dbReference type="ARBA" id="ARBA00022692"/>
    </source>
</evidence>
<dbReference type="Pfam" id="PF01061">
    <property type="entry name" value="ABC2_membrane"/>
    <property type="match status" value="1"/>
</dbReference>
<evidence type="ECO:0000256" key="1">
    <source>
        <dbReference type="ARBA" id="ARBA00004141"/>
    </source>
</evidence>
<dbReference type="PANTHER" id="PTHR43229">
    <property type="entry name" value="NODULATION PROTEIN J"/>
    <property type="match status" value="1"/>
</dbReference>
<protein>
    <recommendedName>
        <fullName evidence="6">Transport permease protein</fullName>
    </recommendedName>
</protein>
<feature type="domain" description="ABC transmembrane type-2" evidence="7">
    <location>
        <begin position="24"/>
        <end position="259"/>
    </location>
</feature>
<accession>A0A4Z0H6T7</accession>
<organism evidence="8 9">
    <name type="scientific">Streptomyces palmae</name>
    <dbReference type="NCBI Taxonomy" id="1701085"/>
    <lineage>
        <taxon>Bacteria</taxon>
        <taxon>Bacillati</taxon>
        <taxon>Actinomycetota</taxon>
        <taxon>Actinomycetes</taxon>
        <taxon>Kitasatosporales</taxon>
        <taxon>Streptomycetaceae</taxon>
        <taxon>Streptomyces</taxon>
    </lineage>
</organism>
<dbReference type="OrthoDB" id="3370990at2"/>
<feature type="transmembrane region" description="Helical" evidence="6">
    <location>
        <begin position="168"/>
        <end position="188"/>
    </location>
</feature>
<dbReference type="PROSITE" id="PS51012">
    <property type="entry name" value="ABC_TM2"/>
    <property type="match status" value="1"/>
</dbReference>
<feature type="transmembrane region" description="Helical" evidence="6">
    <location>
        <begin position="101"/>
        <end position="129"/>
    </location>
</feature>
<evidence type="ECO:0000256" key="6">
    <source>
        <dbReference type="RuleBase" id="RU361157"/>
    </source>
</evidence>
<keyword evidence="4 6" id="KW-0472">Membrane</keyword>
<dbReference type="GO" id="GO:0043190">
    <property type="term" value="C:ATP-binding cassette (ABC) transporter complex"/>
    <property type="evidence" value="ECO:0007669"/>
    <property type="project" value="InterPro"/>
</dbReference>
<comment type="similarity">
    <text evidence="6">Belongs to the ABC-2 integral membrane protein family.</text>
</comment>
<dbReference type="AlphaFoldDB" id="A0A4Z0H6T7"/>
<dbReference type="EMBL" id="SRID01000118">
    <property type="protein sequence ID" value="TGB08737.1"/>
    <property type="molecule type" value="Genomic_DNA"/>
</dbReference>
<feature type="transmembrane region" description="Helical" evidence="6">
    <location>
        <begin position="58"/>
        <end position="80"/>
    </location>
</feature>